<accession>A0ABU1SNL0</accession>
<dbReference type="PANTHER" id="PTHR37816">
    <property type="entry name" value="YALI0E33011P"/>
    <property type="match status" value="1"/>
</dbReference>
<keyword evidence="1" id="KW-0808">Transferase</keyword>
<dbReference type="Proteomes" id="UP001250791">
    <property type="component" value="Unassembled WGS sequence"/>
</dbReference>
<name>A0ABU1SNL0_9HYPH</name>
<reference evidence="1 2" key="1">
    <citation type="submission" date="2023-07" db="EMBL/GenBank/DDBJ databases">
        <title>Sorghum-associated microbial communities from plants grown in Nebraska, USA.</title>
        <authorList>
            <person name="Schachtman D."/>
        </authorList>
    </citation>
    <scope>NUCLEOTIDE SEQUENCE [LARGE SCALE GENOMIC DNA]</scope>
    <source>
        <strain evidence="1 2">3199</strain>
    </source>
</reference>
<sequence>MPIEDESTDVSRKWLGQQGTDHSFRQMARLGSNLHVNGAMMKIRHAGVDKVVRFGHWKPSQFSDRCLMLPLHSLGERIVVLGPSNAGKSTLAVALSKKLGFPTIHLDQLHHLPLTDWQQRPEAEFAALHDAAILRDQWIMEGNYTRLMPQRLARATGAILITSNHWLRFSRYLKRTLINRSDRAGHLEGAKDSIKWEMIHWILVKTRNSGAKYANILREAELPMVECHTAEALNSLYRAWDLPSRR</sequence>
<dbReference type="InterPro" id="IPR027417">
    <property type="entry name" value="P-loop_NTPase"/>
</dbReference>
<keyword evidence="1" id="KW-0418">Kinase</keyword>
<comment type="caution">
    <text evidence="1">The sequence shown here is derived from an EMBL/GenBank/DDBJ whole genome shotgun (WGS) entry which is preliminary data.</text>
</comment>
<dbReference type="InterPro" id="IPR052922">
    <property type="entry name" value="Cytidylate_Kinase-2"/>
</dbReference>
<dbReference type="GO" id="GO:0016301">
    <property type="term" value="F:kinase activity"/>
    <property type="evidence" value="ECO:0007669"/>
    <property type="project" value="UniProtKB-KW"/>
</dbReference>
<dbReference type="SUPFAM" id="SSF52540">
    <property type="entry name" value="P-loop containing nucleoside triphosphate hydrolases"/>
    <property type="match status" value="1"/>
</dbReference>
<protein>
    <submittedName>
        <fullName evidence="1">Adenylate kinase family enzyme</fullName>
    </submittedName>
</protein>
<proteinExistence type="predicted"/>
<dbReference type="EMBL" id="JAVDUP010000002">
    <property type="protein sequence ID" value="MDR6900561.1"/>
    <property type="molecule type" value="Genomic_DNA"/>
</dbReference>
<evidence type="ECO:0000313" key="2">
    <source>
        <dbReference type="Proteomes" id="UP001250791"/>
    </source>
</evidence>
<dbReference type="RefSeq" id="WP_310230552.1">
    <property type="nucleotide sequence ID" value="NZ_JAVDUP010000002.1"/>
</dbReference>
<dbReference type="PANTHER" id="PTHR37816:SF1">
    <property type="entry name" value="TOXIN"/>
    <property type="match status" value="1"/>
</dbReference>
<evidence type="ECO:0000313" key="1">
    <source>
        <dbReference type="EMBL" id="MDR6900561.1"/>
    </source>
</evidence>
<organism evidence="1 2">
    <name type="scientific">Rhizobium miluonense</name>
    <dbReference type="NCBI Taxonomy" id="411945"/>
    <lineage>
        <taxon>Bacteria</taxon>
        <taxon>Pseudomonadati</taxon>
        <taxon>Pseudomonadota</taxon>
        <taxon>Alphaproteobacteria</taxon>
        <taxon>Hyphomicrobiales</taxon>
        <taxon>Rhizobiaceae</taxon>
        <taxon>Rhizobium/Agrobacterium group</taxon>
        <taxon>Rhizobium</taxon>
    </lineage>
</organism>
<dbReference type="Gene3D" id="3.40.50.300">
    <property type="entry name" value="P-loop containing nucleotide triphosphate hydrolases"/>
    <property type="match status" value="1"/>
</dbReference>
<keyword evidence="2" id="KW-1185">Reference proteome</keyword>
<gene>
    <name evidence="1" type="ORF">J2W52_002176</name>
</gene>